<dbReference type="Gene3D" id="3.30.40.10">
    <property type="entry name" value="Zinc/RING finger domain, C3HC4 (zinc finger)"/>
    <property type="match status" value="1"/>
</dbReference>
<dbReference type="InterPro" id="IPR013083">
    <property type="entry name" value="Znf_RING/FYVE/PHD"/>
</dbReference>
<dbReference type="AlphaFoldDB" id="A0A024UKL6"/>
<name>A0A024UKL6_9STRA</name>
<evidence type="ECO:0000256" key="2">
    <source>
        <dbReference type="ARBA" id="ARBA00022771"/>
    </source>
</evidence>
<dbReference type="InterPro" id="IPR052727">
    <property type="entry name" value="Rab4/Rab5_effector"/>
</dbReference>
<dbReference type="SUPFAM" id="SSF57903">
    <property type="entry name" value="FYVE/PHD zinc finger"/>
    <property type="match status" value="1"/>
</dbReference>
<dbReference type="SMART" id="SM00064">
    <property type="entry name" value="FYVE"/>
    <property type="match status" value="1"/>
</dbReference>
<dbReference type="STRING" id="157072.A0A024UKL6"/>
<dbReference type="Pfam" id="PF01363">
    <property type="entry name" value="FYVE"/>
    <property type="match status" value="1"/>
</dbReference>
<keyword evidence="1" id="KW-0479">Metal-binding</keyword>
<keyword evidence="3" id="KW-0862">Zinc</keyword>
<keyword evidence="2 4" id="KW-0863">Zinc-finger</keyword>
<dbReference type="InterPro" id="IPR000306">
    <property type="entry name" value="Znf_FYVE"/>
</dbReference>
<dbReference type="OrthoDB" id="61348at2759"/>
<dbReference type="InterPro" id="IPR023393">
    <property type="entry name" value="START-like_dom_sf"/>
</dbReference>
<dbReference type="InterPro" id="IPR011011">
    <property type="entry name" value="Znf_FYVE_PHD"/>
</dbReference>
<dbReference type="VEuPathDB" id="FungiDB:H310_03069"/>
<reference evidence="6" key="1">
    <citation type="submission" date="2013-12" db="EMBL/GenBank/DDBJ databases">
        <title>The Genome Sequence of Aphanomyces invadans NJM9701.</title>
        <authorList>
            <consortium name="The Broad Institute Genomics Platform"/>
            <person name="Russ C."/>
            <person name="Tyler B."/>
            <person name="van West P."/>
            <person name="Dieguez-Uribeondo J."/>
            <person name="Young S.K."/>
            <person name="Zeng Q."/>
            <person name="Gargeya S."/>
            <person name="Fitzgerald M."/>
            <person name="Abouelleil A."/>
            <person name="Alvarado L."/>
            <person name="Chapman S.B."/>
            <person name="Gainer-Dewar J."/>
            <person name="Goldberg J."/>
            <person name="Griggs A."/>
            <person name="Gujja S."/>
            <person name="Hansen M."/>
            <person name="Howarth C."/>
            <person name="Imamovic A."/>
            <person name="Ireland A."/>
            <person name="Larimer J."/>
            <person name="McCowan C."/>
            <person name="Murphy C."/>
            <person name="Pearson M."/>
            <person name="Poon T.W."/>
            <person name="Priest M."/>
            <person name="Roberts A."/>
            <person name="Saif S."/>
            <person name="Shea T."/>
            <person name="Sykes S."/>
            <person name="Wortman J."/>
            <person name="Nusbaum C."/>
            <person name="Birren B."/>
        </authorList>
    </citation>
    <scope>NUCLEOTIDE SEQUENCE [LARGE SCALE GENOMIC DNA]</scope>
    <source>
        <strain evidence="6">NJM9701</strain>
    </source>
</reference>
<dbReference type="RefSeq" id="XP_008865041.1">
    <property type="nucleotide sequence ID" value="XM_008866819.1"/>
</dbReference>
<dbReference type="PANTHER" id="PTHR13510:SF44">
    <property type="entry name" value="RABENOSYN-5"/>
    <property type="match status" value="1"/>
</dbReference>
<accession>A0A024UKL6</accession>
<dbReference type="GeneID" id="20080119"/>
<feature type="domain" description="FYVE-type" evidence="5">
    <location>
        <begin position="280"/>
        <end position="334"/>
    </location>
</feature>
<evidence type="ECO:0000256" key="3">
    <source>
        <dbReference type="ARBA" id="ARBA00022833"/>
    </source>
</evidence>
<evidence type="ECO:0000256" key="1">
    <source>
        <dbReference type="ARBA" id="ARBA00022723"/>
    </source>
</evidence>
<dbReference type="CDD" id="cd00065">
    <property type="entry name" value="FYVE_like_SF"/>
    <property type="match status" value="1"/>
</dbReference>
<evidence type="ECO:0000313" key="6">
    <source>
        <dbReference type="EMBL" id="ETW06966.1"/>
    </source>
</evidence>
<dbReference type="SUPFAM" id="SSF55961">
    <property type="entry name" value="Bet v1-like"/>
    <property type="match status" value="1"/>
</dbReference>
<evidence type="ECO:0000256" key="4">
    <source>
        <dbReference type="PROSITE-ProRule" id="PRU00091"/>
    </source>
</evidence>
<organism evidence="6">
    <name type="scientific">Aphanomyces invadans</name>
    <dbReference type="NCBI Taxonomy" id="157072"/>
    <lineage>
        <taxon>Eukaryota</taxon>
        <taxon>Sar</taxon>
        <taxon>Stramenopiles</taxon>
        <taxon>Oomycota</taxon>
        <taxon>Saprolegniomycetes</taxon>
        <taxon>Saprolegniales</taxon>
        <taxon>Verrucalvaceae</taxon>
        <taxon>Aphanomyces</taxon>
    </lineage>
</organism>
<dbReference type="InterPro" id="IPR017455">
    <property type="entry name" value="Znf_FYVE-rel"/>
</dbReference>
<proteinExistence type="predicted"/>
<dbReference type="GO" id="GO:0008270">
    <property type="term" value="F:zinc ion binding"/>
    <property type="evidence" value="ECO:0007669"/>
    <property type="project" value="UniProtKB-KW"/>
</dbReference>
<dbReference type="PROSITE" id="PS50178">
    <property type="entry name" value="ZF_FYVE"/>
    <property type="match status" value="1"/>
</dbReference>
<protein>
    <recommendedName>
        <fullName evidence="5">FYVE-type domain-containing protein</fullName>
    </recommendedName>
</protein>
<sequence>MAAKKLSYFEKLPLPPNYFKCPPLTPDETKQLLFLADSMCMDVVDYATLDDAGPLDWTLESNDCGLFTYKTNDPNAPRGTRSWLWTTKVQGTLAEVAAMFNPAELDDPVEYREHCRAFHMDALDGVRLYTLETPSASLSHGESGQYVGVHWTVNELPGLLKNKDVCVSHAPIVLGDGRHGWVRALSSIELHCCPDLKPSLGFIRANYHRSGYVFAESRDYPGFLDVTQLQQIDFRGTLTDLVAAIEVAERKRDMRELQHKLTCHRLSQMTFLAEYQLVPSQSRNKCRVCLAKFGVLVHRHRCRKCGEVVCSKCSKVWPIKVAGIHSNVRVCTPCAMCVKRPPSSCPNGVLRRGTSTFAGMSTAYPREPSDLDETASIASSSRASVVSSESGAKLRRSHRTLMPPPLRDTCRLLTLNDDTTSCGSSSRDCYVSTSDYSRHSDGDDDFSRYSDTAVGEPAVPTDMAMCLSPPARRSTDLSSSHANDMIKVDFSQWSC</sequence>
<gene>
    <name evidence="6" type="ORF">H310_03069</name>
</gene>
<dbReference type="Gene3D" id="3.30.530.20">
    <property type="match status" value="1"/>
</dbReference>
<dbReference type="PANTHER" id="PTHR13510">
    <property type="entry name" value="FYVE-FINGER-CONTAINING RAB5 EFFECTOR PROTEIN RABENOSYN-5-RELATED"/>
    <property type="match status" value="1"/>
</dbReference>
<evidence type="ECO:0000259" key="5">
    <source>
        <dbReference type="PROSITE" id="PS50178"/>
    </source>
</evidence>
<dbReference type="EMBL" id="KI913955">
    <property type="protein sequence ID" value="ETW06966.1"/>
    <property type="molecule type" value="Genomic_DNA"/>
</dbReference>